<evidence type="ECO:0000313" key="2">
    <source>
        <dbReference type="Proteomes" id="UP000002489"/>
    </source>
</evidence>
<gene>
    <name evidence="1" type="primary">28955914</name>
</gene>
<dbReference type="AlphaFoldDB" id="A0A0D2YEN8"/>
<dbReference type="VEuPathDB" id="FungiDB:FOXG_14776"/>
<accession>A0A0D2YEN8</accession>
<reference evidence="1" key="2">
    <citation type="submission" date="2025-08" db="UniProtKB">
        <authorList>
            <consortium name="EnsemblFungi"/>
        </authorList>
    </citation>
    <scope>IDENTIFICATION</scope>
    <source>
        <strain evidence="1">4287 / CBS 123668 / FGSC 9935 / NRRL 34936</strain>
    </source>
</reference>
<sequence>MASLSVRSDGARYFGQDSPRELRDLERNASRATSEQMAKAASYLQEAFSGQYYAWFGGWALKLRGSRRETRDLDLLVLANDVGQVRATLAPFAWAILSYYEMTGSIQERMFVDIGENGQLVGADIVLSGQLNTPVLGQEDSFELIRPRFRTPQGEEVPVLFLTWQVEGKLGTWMSRKKNSDFEDLEFLFRTYGSTIREWSAYLSEEGRREFYEVYKASVSDKKIRKDMKRTLGLD</sequence>
<protein>
    <submittedName>
        <fullName evidence="1">Uncharacterized protein</fullName>
    </submittedName>
</protein>
<evidence type="ECO:0000313" key="1">
    <source>
        <dbReference type="EnsemblFungi" id="FOXG_14776P0"/>
    </source>
</evidence>
<proteinExistence type="predicted"/>
<organism evidence="1 2">
    <name type="scientific">Fusarium oxysporum (strain Fo5176)</name>
    <name type="common">Fusarium vascular wilt</name>
    <dbReference type="NCBI Taxonomy" id="660025"/>
    <lineage>
        <taxon>Eukaryota</taxon>
        <taxon>Fungi</taxon>
        <taxon>Dikarya</taxon>
        <taxon>Ascomycota</taxon>
        <taxon>Pezizomycotina</taxon>
        <taxon>Sordariomycetes</taxon>
        <taxon>Hypocreomycetidae</taxon>
        <taxon>Hypocreales</taxon>
        <taxon>Nectriaceae</taxon>
        <taxon>Fusarium</taxon>
        <taxon>Fusarium oxysporum species complex</taxon>
    </lineage>
</organism>
<dbReference type="Proteomes" id="UP000002489">
    <property type="component" value="Unassembled WGS sequence"/>
</dbReference>
<dbReference type="Gene3D" id="3.30.460.40">
    <property type="match status" value="1"/>
</dbReference>
<dbReference type="InterPro" id="IPR043519">
    <property type="entry name" value="NT_sf"/>
</dbReference>
<dbReference type="SUPFAM" id="SSF81301">
    <property type="entry name" value="Nucleotidyltransferase"/>
    <property type="match status" value="1"/>
</dbReference>
<dbReference type="EnsemblFungi" id="FOXG_14776T0">
    <property type="protein sequence ID" value="FOXG_14776P0"/>
    <property type="gene ID" value="FOXG_14776"/>
</dbReference>
<reference evidence="2" key="1">
    <citation type="journal article" date="2012" name="Mol. Plant Microbe Interact.">
        <title>A highly conserved effector in Fusarium oxysporum is required for full virulence on Arabidopsis.</title>
        <authorList>
            <person name="Thatcher L.F."/>
            <person name="Gardiner D.M."/>
            <person name="Kazan K."/>
            <person name="Manners J."/>
        </authorList>
    </citation>
    <scope>NUCLEOTIDE SEQUENCE [LARGE SCALE GENOMIC DNA]</scope>
    <source>
        <strain evidence="2">Fo5176</strain>
    </source>
</reference>
<name>A0A0D2YEN8_FUSOF</name>